<feature type="transmembrane region" description="Helical" evidence="1">
    <location>
        <begin position="20"/>
        <end position="39"/>
    </location>
</feature>
<organism evidence="2 3">
    <name type="scientific">Leekyejoonella antrihumi</name>
    <dbReference type="NCBI Taxonomy" id="1660198"/>
    <lineage>
        <taxon>Bacteria</taxon>
        <taxon>Bacillati</taxon>
        <taxon>Actinomycetota</taxon>
        <taxon>Actinomycetes</taxon>
        <taxon>Micrococcales</taxon>
        <taxon>Dermacoccaceae</taxon>
        <taxon>Leekyejoonella</taxon>
    </lineage>
</organism>
<protein>
    <submittedName>
        <fullName evidence="2">Uncharacterized protein</fullName>
    </submittedName>
</protein>
<evidence type="ECO:0000313" key="3">
    <source>
        <dbReference type="Proteomes" id="UP000320244"/>
    </source>
</evidence>
<keyword evidence="1" id="KW-0472">Membrane</keyword>
<dbReference type="Proteomes" id="UP000320244">
    <property type="component" value="Unassembled WGS sequence"/>
</dbReference>
<dbReference type="EMBL" id="VCQV01000020">
    <property type="protein sequence ID" value="TWP35304.1"/>
    <property type="molecule type" value="Genomic_DNA"/>
</dbReference>
<keyword evidence="3" id="KW-1185">Reference proteome</keyword>
<evidence type="ECO:0000256" key="1">
    <source>
        <dbReference type="SAM" id="Phobius"/>
    </source>
</evidence>
<reference evidence="2 3" key="1">
    <citation type="submission" date="2019-05" db="EMBL/GenBank/DDBJ databases">
        <authorList>
            <person name="Lee S.D."/>
        </authorList>
    </citation>
    <scope>NUCLEOTIDE SEQUENCE [LARGE SCALE GENOMIC DNA]</scope>
    <source>
        <strain evidence="2 3">C5-26</strain>
    </source>
</reference>
<keyword evidence="1" id="KW-1133">Transmembrane helix</keyword>
<dbReference type="RefSeq" id="WP_146317612.1">
    <property type="nucleotide sequence ID" value="NZ_VCQV01000020.1"/>
</dbReference>
<reference evidence="2 3" key="2">
    <citation type="submission" date="2019-08" db="EMBL/GenBank/DDBJ databases">
        <title>Jejuicoccus antrihumi gen. nov., sp. nov., a new member of the family Dermacoccaceae isolated from a cave.</title>
        <authorList>
            <person name="Schumann P."/>
            <person name="Kim I.S."/>
        </authorList>
    </citation>
    <scope>NUCLEOTIDE SEQUENCE [LARGE SCALE GENOMIC DNA]</scope>
    <source>
        <strain evidence="2 3">C5-26</strain>
    </source>
</reference>
<feature type="transmembrane region" description="Helical" evidence="1">
    <location>
        <begin position="51"/>
        <end position="73"/>
    </location>
</feature>
<dbReference type="OrthoDB" id="5196985at2"/>
<evidence type="ECO:0000313" key="2">
    <source>
        <dbReference type="EMBL" id="TWP35304.1"/>
    </source>
</evidence>
<keyword evidence="1" id="KW-0812">Transmembrane</keyword>
<name>A0A563E095_9MICO</name>
<accession>A0A563E095</accession>
<proteinExistence type="predicted"/>
<gene>
    <name evidence="2" type="ORF">FGL98_14395</name>
</gene>
<sequence length="101" mass="10816">MSEKTSSGRSAAGLFDVRNIIAALLGIYGIVLTVMGIVHHSGQQIAKSDGLNLNLWTGIGLIIVSIIMAVWAWTRPIIVVPEEIEHHDGPDSAVMDTPGDR</sequence>
<comment type="caution">
    <text evidence="2">The sequence shown here is derived from an EMBL/GenBank/DDBJ whole genome shotgun (WGS) entry which is preliminary data.</text>
</comment>
<dbReference type="AlphaFoldDB" id="A0A563E095"/>